<sequence>MREWLSIYLKGVSMGAADAVPGVSGGTIALITGIYERLVGAIAAFDPRVLADLPRVYDPEARRRVAGMLREMDVAFLLVLGAGIMTAIVGVTGAVSRIADSSPAVLFAFFFGLIAASALVLWSEVRLDTGGEKAAAVVGFVVAFLLASESTAAAIPHSPPVLFVVGAIAICAMILPGVSGSFLLILFGQYIFMSDTLHAFIDEAVGVVRGGPVESAVGPAVAVVSFVAGAAVGILTFARVVEWALSNHREVTLTFLVALMVGALRLPVAKILGAGGEWPVARVAAVLLAGVAGTAAVLLVDYYTDDLDYVEDDPTATPAPRND</sequence>
<accession>A0A8U0HUE9</accession>
<keyword evidence="1" id="KW-0812">Transmembrane</keyword>
<dbReference type="RefSeq" id="WP_248650330.1">
    <property type="nucleotide sequence ID" value="NZ_CP096659.1"/>
</dbReference>
<feature type="transmembrane region" description="Helical" evidence="1">
    <location>
        <begin position="161"/>
        <end position="187"/>
    </location>
</feature>
<feature type="transmembrane region" description="Helical" evidence="1">
    <location>
        <begin position="280"/>
        <end position="300"/>
    </location>
</feature>
<keyword evidence="3" id="KW-1185">Reference proteome</keyword>
<dbReference type="EMBL" id="CP096659">
    <property type="protein sequence ID" value="UPV74284.1"/>
    <property type="molecule type" value="Genomic_DNA"/>
</dbReference>
<dbReference type="AlphaFoldDB" id="A0A8U0HUE9"/>
<keyword evidence="1" id="KW-1133">Transmembrane helix</keyword>
<dbReference type="GeneID" id="72186997"/>
<dbReference type="InterPro" id="IPR007163">
    <property type="entry name" value="VCA0040-like"/>
</dbReference>
<dbReference type="Pfam" id="PF04018">
    <property type="entry name" value="VCA0040-like"/>
    <property type="match status" value="1"/>
</dbReference>
<protein>
    <submittedName>
        <fullName evidence="2">DUF368 domain-containing protein</fullName>
    </submittedName>
</protein>
<feature type="transmembrane region" description="Helical" evidence="1">
    <location>
        <begin position="104"/>
        <end position="122"/>
    </location>
</feature>
<evidence type="ECO:0000313" key="2">
    <source>
        <dbReference type="EMBL" id="UPV74284.1"/>
    </source>
</evidence>
<dbReference type="KEGG" id="halx:M0R89_17320"/>
<keyword evidence="1" id="KW-0472">Membrane</keyword>
<feature type="transmembrane region" description="Helical" evidence="1">
    <location>
        <begin position="74"/>
        <end position="98"/>
    </location>
</feature>
<evidence type="ECO:0000256" key="1">
    <source>
        <dbReference type="SAM" id="Phobius"/>
    </source>
</evidence>
<reference evidence="2 3" key="1">
    <citation type="submission" date="2022-04" db="EMBL/GenBank/DDBJ databases">
        <title>Diverse halophilic archaea isolated from saline environments.</title>
        <authorList>
            <person name="Cui H.-L."/>
        </authorList>
    </citation>
    <scope>NUCLEOTIDE SEQUENCE [LARGE SCALE GENOMIC DNA]</scope>
    <source>
        <strain evidence="2 3">XZYJT49</strain>
    </source>
</reference>
<proteinExistence type="predicted"/>
<feature type="transmembrane region" description="Helical" evidence="1">
    <location>
        <begin position="134"/>
        <end position="155"/>
    </location>
</feature>
<dbReference type="PANTHER" id="PTHR37308:SF1">
    <property type="entry name" value="POLYPRENYL-PHOSPHATE TRANSPORTER"/>
    <property type="match status" value="1"/>
</dbReference>
<organism evidence="2 3">
    <name type="scientific">Halorussus limi</name>
    <dbReference type="NCBI Taxonomy" id="2938695"/>
    <lineage>
        <taxon>Archaea</taxon>
        <taxon>Methanobacteriati</taxon>
        <taxon>Methanobacteriota</taxon>
        <taxon>Stenosarchaea group</taxon>
        <taxon>Halobacteria</taxon>
        <taxon>Halobacteriales</taxon>
        <taxon>Haladaptataceae</taxon>
        <taxon>Halorussus</taxon>
    </lineage>
</organism>
<dbReference type="PANTHER" id="PTHR37308">
    <property type="entry name" value="INTEGRAL MEMBRANE PROTEIN"/>
    <property type="match status" value="1"/>
</dbReference>
<dbReference type="Proteomes" id="UP000830729">
    <property type="component" value="Chromosome"/>
</dbReference>
<feature type="transmembrane region" description="Helical" evidence="1">
    <location>
        <begin position="216"/>
        <end position="239"/>
    </location>
</feature>
<gene>
    <name evidence="2" type="ORF">M0R89_17320</name>
</gene>
<feature type="transmembrane region" description="Helical" evidence="1">
    <location>
        <begin position="251"/>
        <end position="268"/>
    </location>
</feature>
<evidence type="ECO:0000313" key="3">
    <source>
        <dbReference type="Proteomes" id="UP000830729"/>
    </source>
</evidence>
<name>A0A8U0HUE9_9EURY</name>